<dbReference type="CDD" id="cd00041">
    <property type="entry name" value="CUB"/>
    <property type="match status" value="1"/>
</dbReference>
<dbReference type="Gene3D" id="2.60.120.290">
    <property type="entry name" value="Spermadhesin, CUB domain"/>
    <property type="match status" value="1"/>
</dbReference>
<comment type="caution">
    <text evidence="8">The sequence shown here is derived from an EMBL/GenBank/DDBJ whole genome shotgun (WGS) entry which is preliminary data.</text>
</comment>
<dbReference type="AlphaFoldDB" id="A0A9P1N9I5"/>
<sequence length="524" mass="59928">MRPLWQFLLFYTFIRNVSGDDCSGTIEIQASETPKYISTPNYSNLLLDNSTYPPFLDCRFVIKAPDKNRILIEVINLEMETKLFSSCVDYVAIYEDLPDNNNNTESLVAQFCEQVKNRQVISNLNRVVIEFKSDDLYQYGGANISVRSIDYKDCPTGWLNYRNETCIKLSDPNDKVDWITAQNRCLQQKSNLLMLETSELYSFVYNHFNYVLTNIWIGYHDGKTETRIDKIDGAPGEPNGSMLDSFQLSDNNDENDCMALDFGNNIHYKMDKCSNNHMYICHMERDWNTTLYPVPENDLREGLYSKASQYSLWILLFVIGLLFLTILAFLCFLCWKQKDSNRIHDESATIQQNAFMNDSNQTSSQPPAAQQAQTRISPSPVSPQQIQQPAQGSMPNSSRVIEKVPMIRSADKNKKQFPVAVGPRRVPMSEEPSGETAGIEGETNIMQSRAVGNDSEEHLVPATKPRTLPPMMPPREGTFQSIITRDGSTIQTRRNRERFDRPVMHVLDNVSAISLDEFWSNKKP</sequence>
<dbReference type="Pfam" id="PF00059">
    <property type="entry name" value="Lectin_C"/>
    <property type="match status" value="1"/>
</dbReference>
<dbReference type="PROSITE" id="PS50041">
    <property type="entry name" value="C_TYPE_LECTIN_2"/>
    <property type="match status" value="1"/>
</dbReference>
<dbReference type="SUPFAM" id="SSF49854">
    <property type="entry name" value="Spermadhesin, CUB domain"/>
    <property type="match status" value="1"/>
</dbReference>
<dbReference type="InterPro" id="IPR016187">
    <property type="entry name" value="CTDL_fold"/>
</dbReference>
<dbReference type="OrthoDB" id="7357196at2759"/>
<feature type="compositionally biased region" description="Low complexity" evidence="3">
    <location>
        <begin position="361"/>
        <end position="395"/>
    </location>
</feature>
<keyword evidence="4" id="KW-0812">Transmembrane</keyword>
<keyword evidence="4" id="KW-1133">Transmembrane helix</keyword>
<evidence type="ECO:0000256" key="3">
    <source>
        <dbReference type="SAM" id="MobiDB-lite"/>
    </source>
</evidence>
<comment type="caution">
    <text evidence="2">Lacks conserved residue(s) required for the propagation of feature annotation.</text>
</comment>
<name>A0A9P1N9I5_9PELO</name>
<evidence type="ECO:0000259" key="6">
    <source>
        <dbReference type="PROSITE" id="PS01180"/>
    </source>
</evidence>
<feature type="region of interest" description="Disordered" evidence="3">
    <location>
        <begin position="357"/>
        <end position="398"/>
    </location>
</feature>
<feature type="signal peptide" evidence="5">
    <location>
        <begin position="1"/>
        <end position="19"/>
    </location>
</feature>
<dbReference type="SMART" id="SM00042">
    <property type="entry name" value="CUB"/>
    <property type="match status" value="1"/>
</dbReference>
<feature type="domain" description="C-type lectin" evidence="7">
    <location>
        <begin position="162"/>
        <end position="282"/>
    </location>
</feature>
<accession>A0A9P1N9I5</accession>
<keyword evidence="9" id="KW-1185">Reference proteome</keyword>
<keyword evidence="5" id="KW-0732">Signal</keyword>
<dbReference type="InterPro" id="IPR035914">
    <property type="entry name" value="Sperma_CUB_dom_sf"/>
</dbReference>
<dbReference type="InterPro" id="IPR000859">
    <property type="entry name" value="CUB_dom"/>
</dbReference>
<dbReference type="PANTHER" id="PTHR46908">
    <property type="entry name" value="CUBILIN-LIKE PROTEIN"/>
    <property type="match status" value="1"/>
</dbReference>
<dbReference type="Pfam" id="PF00431">
    <property type="entry name" value="CUB"/>
    <property type="match status" value="1"/>
</dbReference>
<feature type="transmembrane region" description="Helical" evidence="4">
    <location>
        <begin position="310"/>
        <end position="335"/>
    </location>
</feature>
<dbReference type="PROSITE" id="PS01180">
    <property type="entry name" value="CUB"/>
    <property type="match status" value="1"/>
</dbReference>
<evidence type="ECO:0000256" key="5">
    <source>
        <dbReference type="SAM" id="SignalP"/>
    </source>
</evidence>
<dbReference type="InterPro" id="IPR001304">
    <property type="entry name" value="C-type_lectin-like"/>
</dbReference>
<evidence type="ECO:0000313" key="9">
    <source>
        <dbReference type="Proteomes" id="UP001152747"/>
    </source>
</evidence>
<gene>
    <name evidence="8" type="ORF">CAMP_LOCUS18693</name>
</gene>
<dbReference type="Gene3D" id="3.10.100.10">
    <property type="entry name" value="Mannose-Binding Protein A, subunit A"/>
    <property type="match status" value="1"/>
</dbReference>
<evidence type="ECO:0000256" key="4">
    <source>
        <dbReference type="SAM" id="Phobius"/>
    </source>
</evidence>
<feature type="chain" id="PRO_5040242581" description="C-type lectin domain-containing protein" evidence="5">
    <location>
        <begin position="20"/>
        <end position="524"/>
    </location>
</feature>
<evidence type="ECO:0008006" key="10">
    <source>
        <dbReference type="Google" id="ProtNLM"/>
    </source>
</evidence>
<dbReference type="SUPFAM" id="SSF56436">
    <property type="entry name" value="C-type lectin-like"/>
    <property type="match status" value="1"/>
</dbReference>
<proteinExistence type="predicted"/>
<organism evidence="8 9">
    <name type="scientific">Caenorhabditis angaria</name>
    <dbReference type="NCBI Taxonomy" id="860376"/>
    <lineage>
        <taxon>Eukaryota</taxon>
        <taxon>Metazoa</taxon>
        <taxon>Ecdysozoa</taxon>
        <taxon>Nematoda</taxon>
        <taxon>Chromadorea</taxon>
        <taxon>Rhabditida</taxon>
        <taxon>Rhabditina</taxon>
        <taxon>Rhabditomorpha</taxon>
        <taxon>Rhabditoidea</taxon>
        <taxon>Rhabditidae</taxon>
        <taxon>Peloderinae</taxon>
        <taxon>Caenorhabditis</taxon>
    </lineage>
</organism>
<feature type="domain" description="CUB" evidence="6">
    <location>
        <begin position="22"/>
        <end position="149"/>
    </location>
</feature>
<dbReference type="InterPro" id="IPR016186">
    <property type="entry name" value="C-type_lectin-like/link_sf"/>
</dbReference>
<dbReference type="InterPro" id="IPR052129">
    <property type="entry name" value="Spermadhesin-Link_domain"/>
</dbReference>
<dbReference type="SMART" id="SM00034">
    <property type="entry name" value="CLECT"/>
    <property type="match status" value="1"/>
</dbReference>
<feature type="region of interest" description="Disordered" evidence="3">
    <location>
        <begin position="412"/>
        <end position="443"/>
    </location>
</feature>
<evidence type="ECO:0000313" key="8">
    <source>
        <dbReference type="EMBL" id="CAI5456056.1"/>
    </source>
</evidence>
<protein>
    <recommendedName>
        <fullName evidence="10">C-type lectin domain-containing protein</fullName>
    </recommendedName>
</protein>
<keyword evidence="4" id="KW-0472">Membrane</keyword>
<evidence type="ECO:0000256" key="2">
    <source>
        <dbReference type="PROSITE-ProRule" id="PRU00059"/>
    </source>
</evidence>
<keyword evidence="1" id="KW-1015">Disulfide bond</keyword>
<dbReference type="Proteomes" id="UP001152747">
    <property type="component" value="Unassembled WGS sequence"/>
</dbReference>
<dbReference type="CDD" id="cd00037">
    <property type="entry name" value="CLECT"/>
    <property type="match status" value="1"/>
</dbReference>
<reference evidence="8" key="1">
    <citation type="submission" date="2022-11" db="EMBL/GenBank/DDBJ databases">
        <authorList>
            <person name="Kikuchi T."/>
        </authorList>
    </citation>
    <scope>NUCLEOTIDE SEQUENCE</scope>
    <source>
        <strain evidence="8">PS1010</strain>
    </source>
</reference>
<dbReference type="PANTHER" id="PTHR46908:SF8">
    <property type="entry name" value="C-TYPE LECTIN DOMAIN-CONTAINING PROTEIN"/>
    <property type="match status" value="1"/>
</dbReference>
<dbReference type="EMBL" id="CANHGI010000006">
    <property type="protein sequence ID" value="CAI5456056.1"/>
    <property type="molecule type" value="Genomic_DNA"/>
</dbReference>
<evidence type="ECO:0000259" key="7">
    <source>
        <dbReference type="PROSITE" id="PS50041"/>
    </source>
</evidence>
<evidence type="ECO:0000256" key="1">
    <source>
        <dbReference type="ARBA" id="ARBA00023157"/>
    </source>
</evidence>